<keyword evidence="1" id="KW-0812">Transmembrane</keyword>
<evidence type="ECO:0000313" key="2">
    <source>
        <dbReference type="EMBL" id="MBW31945.1"/>
    </source>
</evidence>
<keyword evidence="1" id="KW-1133">Transmembrane helix</keyword>
<organism evidence="2">
    <name type="scientific">Anopheles braziliensis</name>
    <dbReference type="NCBI Taxonomy" id="58242"/>
    <lineage>
        <taxon>Eukaryota</taxon>
        <taxon>Metazoa</taxon>
        <taxon>Ecdysozoa</taxon>
        <taxon>Arthropoda</taxon>
        <taxon>Hexapoda</taxon>
        <taxon>Insecta</taxon>
        <taxon>Pterygota</taxon>
        <taxon>Neoptera</taxon>
        <taxon>Endopterygota</taxon>
        <taxon>Diptera</taxon>
        <taxon>Nematocera</taxon>
        <taxon>Culicoidea</taxon>
        <taxon>Culicidae</taxon>
        <taxon>Anophelinae</taxon>
        <taxon>Anopheles</taxon>
    </lineage>
</organism>
<keyword evidence="1" id="KW-0472">Membrane</keyword>
<sequence length="108" mass="12478">MIIIRGFLWNPIIVSLVTTALSTPLMIVLIPSLRWCGIIDSIAIVLHKIDGHIRGNKVRWQIFLPLLLLHVLQLRFLCGFNVFDFCFNSQINLRYTAEHLIGKHFLRA</sequence>
<protein>
    <submittedName>
        <fullName evidence="2">Putative secreted peptide</fullName>
    </submittedName>
</protein>
<proteinExistence type="predicted"/>
<dbReference type="EMBL" id="GGFM01011194">
    <property type="protein sequence ID" value="MBW31945.1"/>
    <property type="molecule type" value="Transcribed_RNA"/>
</dbReference>
<accession>A0A2M3ZTX1</accession>
<feature type="transmembrane region" description="Helical" evidence="1">
    <location>
        <begin position="7"/>
        <end position="26"/>
    </location>
</feature>
<reference evidence="2" key="1">
    <citation type="submission" date="2018-01" db="EMBL/GenBank/DDBJ databases">
        <title>An insight into the sialome of Amazonian anophelines.</title>
        <authorList>
            <person name="Ribeiro J.M."/>
            <person name="Scarpassa V."/>
            <person name="Calvo E."/>
        </authorList>
    </citation>
    <scope>NUCLEOTIDE SEQUENCE</scope>
    <source>
        <tissue evidence="2">Salivary glands</tissue>
    </source>
</reference>
<evidence type="ECO:0000256" key="1">
    <source>
        <dbReference type="SAM" id="Phobius"/>
    </source>
</evidence>
<name>A0A2M3ZTX1_9DIPT</name>
<dbReference type="AlphaFoldDB" id="A0A2M3ZTX1"/>